<reference evidence="1" key="1">
    <citation type="submission" date="2015-12" db="EMBL/GenBank/DDBJ databases">
        <title>Update maize B73 reference genome by single molecule sequencing technologies.</title>
        <authorList>
            <consortium name="Maize Genome Sequencing Project"/>
            <person name="Ware D."/>
        </authorList>
    </citation>
    <scope>NUCLEOTIDE SEQUENCE</scope>
    <source>
        <tissue evidence="1">Seedling</tissue>
    </source>
</reference>
<name>A0A1D6QJE4_MAIZE</name>
<sequence>MISSPRSRFGCGFQVQSLVMVVFFKRIVQSLVMAYSHPQSSISGCHFLGRFQLGRLEMGDTVQR</sequence>
<dbReference type="EMBL" id="CM000780">
    <property type="protein sequence ID" value="AQK57903.1"/>
    <property type="molecule type" value="Genomic_DNA"/>
</dbReference>
<accession>A0A1D6QJE4</accession>
<protein>
    <submittedName>
        <fullName evidence="1">RHOMBOID-like protein 3</fullName>
    </submittedName>
</protein>
<gene>
    <name evidence="1" type="ORF">ZEAMMB73_Zm00001d052734</name>
</gene>
<proteinExistence type="predicted"/>
<organism evidence="1">
    <name type="scientific">Zea mays</name>
    <name type="common">Maize</name>
    <dbReference type="NCBI Taxonomy" id="4577"/>
    <lineage>
        <taxon>Eukaryota</taxon>
        <taxon>Viridiplantae</taxon>
        <taxon>Streptophyta</taxon>
        <taxon>Embryophyta</taxon>
        <taxon>Tracheophyta</taxon>
        <taxon>Spermatophyta</taxon>
        <taxon>Magnoliopsida</taxon>
        <taxon>Liliopsida</taxon>
        <taxon>Poales</taxon>
        <taxon>Poaceae</taxon>
        <taxon>PACMAD clade</taxon>
        <taxon>Panicoideae</taxon>
        <taxon>Andropogonodae</taxon>
        <taxon>Andropogoneae</taxon>
        <taxon>Tripsacinae</taxon>
        <taxon>Zea</taxon>
    </lineage>
</organism>
<evidence type="ECO:0000313" key="1">
    <source>
        <dbReference type="EMBL" id="AQK57903.1"/>
    </source>
</evidence>
<dbReference type="AlphaFoldDB" id="A0A1D6QJE4"/>